<proteinExistence type="predicted"/>
<evidence type="ECO:0000256" key="1">
    <source>
        <dbReference type="SAM" id="MobiDB-lite"/>
    </source>
</evidence>
<dbReference type="EMBL" id="MH790555">
    <property type="protein sequence ID" value="QBH76026.1"/>
    <property type="molecule type" value="Genomic_DNA"/>
</dbReference>
<feature type="compositionally biased region" description="Low complexity" evidence="1">
    <location>
        <begin position="39"/>
        <end position="60"/>
    </location>
</feature>
<protein>
    <submittedName>
        <fullName evidence="2">Uncharacterized protein</fullName>
    </submittedName>
</protein>
<feature type="compositionally biased region" description="Gly residues" evidence="1">
    <location>
        <begin position="1"/>
        <end position="11"/>
    </location>
</feature>
<feature type="region of interest" description="Disordered" evidence="1">
    <location>
        <begin position="94"/>
        <end position="121"/>
    </location>
</feature>
<reference evidence="2" key="1">
    <citation type="submission" date="2018-08" db="EMBL/GenBank/DDBJ databases">
        <title>HSV2 whole genome sequences from clinical isolates.</title>
        <authorList>
            <person name="Roychoudhury P."/>
            <person name="Greninger A.L."/>
            <person name="Jerome K.R."/>
            <person name="Johnston C."/>
            <person name="Wald A."/>
            <person name="Xie H."/>
        </authorList>
    </citation>
    <scope>NUCLEOTIDE SEQUENCE</scope>
    <source>
        <strain evidence="2">2004-41447</strain>
    </source>
</reference>
<organismHost>
    <name type="scientific">Homo sapiens</name>
    <name type="common">Human</name>
    <dbReference type="NCBI Taxonomy" id="9606"/>
</organismHost>
<evidence type="ECO:0000313" key="2">
    <source>
        <dbReference type="EMBL" id="QBH76026.1"/>
    </source>
</evidence>
<name>A0A481T497_HHV2</name>
<accession>A0A481T497</accession>
<sequence>MASGPRAGGHGALPPAPGAAGTGITVRGPACCETESTPRARASKASRISRASASTRISSPRANWASAWIRWRSGSGCVGVAGANRVFGWARERSRSHSPRRAYRLAGGAARSCRSRSARSP</sequence>
<organism evidence="2">
    <name type="scientific">Human herpesvirus 2</name>
    <name type="common">HHV-2</name>
    <name type="synonym">Human herpes simplex virus 2</name>
    <dbReference type="NCBI Taxonomy" id="10310"/>
    <lineage>
        <taxon>Viruses</taxon>
        <taxon>Duplodnaviria</taxon>
        <taxon>Heunggongvirae</taxon>
        <taxon>Peploviricota</taxon>
        <taxon>Herviviricetes</taxon>
        <taxon>Herpesvirales</taxon>
        <taxon>Orthoherpesviridae</taxon>
        <taxon>Alphaherpesvirinae</taxon>
        <taxon>Simplexvirus</taxon>
        <taxon>Simplexvirus humanalpha2</taxon>
    </lineage>
</organism>
<feature type="region of interest" description="Disordered" evidence="1">
    <location>
        <begin position="1"/>
        <end position="60"/>
    </location>
</feature>